<dbReference type="OrthoDB" id="9813261at2"/>
<dbReference type="eggNOG" id="COG1181">
    <property type="taxonomic scope" value="Bacteria"/>
</dbReference>
<dbReference type="GO" id="GO:0046872">
    <property type="term" value="F:metal ion binding"/>
    <property type="evidence" value="ECO:0007669"/>
    <property type="project" value="InterPro"/>
</dbReference>
<keyword evidence="4" id="KW-0067">ATP-binding</keyword>
<dbReference type="InterPro" id="IPR013815">
    <property type="entry name" value="ATP_grasp_subdomain_1"/>
</dbReference>
<dbReference type="Gene3D" id="3.30.1490.20">
    <property type="entry name" value="ATP-grasp fold, A domain"/>
    <property type="match status" value="1"/>
</dbReference>
<keyword evidence="3" id="KW-0961">Cell wall biogenesis/degradation</keyword>
<dbReference type="SUPFAM" id="SSF52440">
    <property type="entry name" value="PreATP-grasp domain"/>
    <property type="match status" value="1"/>
</dbReference>
<dbReference type="PANTHER" id="PTHR23132">
    <property type="entry name" value="D-ALANINE--D-ALANINE LIGASE"/>
    <property type="match status" value="1"/>
</dbReference>
<dbReference type="GO" id="GO:0008716">
    <property type="term" value="F:D-alanine-D-alanine ligase activity"/>
    <property type="evidence" value="ECO:0007669"/>
    <property type="project" value="UniProtKB-EC"/>
</dbReference>
<evidence type="ECO:0000256" key="1">
    <source>
        <dbReference type="ARBA" id="ARBA00010871"/>
    </source>
</evidence>
<proteinExistence type="inferred from homology"/>
<reference evidence="6 7" key="1">
    <citation type="journal article" date="2009" name="J. Bacteriol.">
        <title>Complete and draft genome sequences of six members of the Aquificales.</title>
        <authorList>
            <person name="Reysenbach A.L."/>
            <person name="Hamamura N."/>
            <person name="Podar M."/>
            <person name="Griffiths E."/>
            <person name="Ferreira S."/>
            <person name="Hochstein R."/>
            <person name="Heidelberg J."/>
            <person name="Johnson J."/>
            <person name="Mead D."/>
            <person name="Pohorille A."/>
            <person name="Sarmiento M."/>
            <person name="Schweighofer K."/>
            <person name="Seshadri R."/>
            <person name="Voytek M.A."/>
        </authorList>
    </citation>
    <scope>NUCLEOTIDE SEQUENCE [LARGE SCALE GENOMIC DNA]</scope>
    <source>
        <strain evidence="7">DSM 14350 / EX-H1</strain>
    </source>
</reference>
<gene>
    <name evidence="6" type="ordered locus">PERMA_1252</name>
</gene>
<evidence type="ECO:0000256" key="2">
    <source>
        <dbReference type="ARBA" id="ARBA00022598"/>
    </source>
</evidence>
<dbReference type="HOGENOM" id="CLU_039268_2_0_0"/>
<keyword evidence="4" id="KW-0547">Nucleotide-binding</keyword>
<dbReference type="Gene3D" id="3.30.470.20">
    <property type="entry name" value="ATP-grasp fold, B domain"/>
    <property type="match status" value="1"/>
</dbReference>
<dbReference type="PaxDb" id="123214-PERMA_1252"/>
<evidence type="ECO:0000313" key="7">
    <source>
        <dbReference type="Proteomes" id="UP000001366"/>
    </source>
</evidence>
<evidence type="ECO:0000259" key="5">
    <source>
        <dbReference type="PROSITE" id="PS50975"/>
    </source>
</evidence>
<dbReference type="SMART" id="SM01209">
    <property type="entry name" value="GARS_A"/>
    <property type="match status" value="1"/>
</dbReference>
<dbReference type="Pfam" id="PF07478">
    <property type="entry name" value="Dala_Dala_lig_C"/>
    <property type="match status" value="1"/>
</dbReference>
<comment type="similarity">
    <text evidence="1">Belongs to the D-alanine--D-alanine ligase family.</text>
</comment>
<dbReference type="GO" id="GO:0071555">
    <property type="term" value="P:cell wall organization"/>
    <property type="evidence" value="ECO:0007669"/>
    <property type="project" value="UniProtKB-KW"/>
</dbReference>
<dbReference type="RefSeq" id="WP_012675657.1">
    <property type="nucleotide sequence ID" value="NC_012440.1"/>
</dbReference>
<keyword evidence="2 6" id="KW-0436">Ligase</keyword>
<keyword evidence="7" id="KW-1185">Reference proteome</keyword>
<dbReference type="EMBL" id="CP001230">
    <property type="protein sequence ID" value="ACO03418.1"/>
    <property type="molecule type" value="Genomic_DNA"/>
</dbReference>
<dbReference type="PANTHER" id="PTHR23132:SF23">
    <property type="entry name" value="D-ALANINE--D-ALANINE LIGASE B"/>
    <property type="match status" value="1"/>
</dbReference>
<protein>
    <submittedName>
        <fullName evidence="6">D-alanine--D-alanine ligase</fullName>
        <ecNumber evidence="6">6.3.2.4</ecNumber>
    </submittedName>
</protein>
<dbReference type="STRING" id="123214.PERMA_1252"/>
<dbReference type="PROSITE" id="PS50975">
    <property type="entry name" value="ATP_GRASP"/>
    <property type="match status" value="1"/>
</dbReference>
<dbReference type="Proteomes" id="UP000001366">
    <property type="component" value="Chromosome"/>
</dbReference>
<dbReference type="AlphaFoldDB" id="C0QQS9"/>
<dbReference type="SUPFAM" id="SSF56059">
    <property type="entry name" value="Glutathione synthetase ATP-binding domain-like"/>
    <property type="match status" value="1"/>
</dbReference>
<organism evidence="6 7">
    <name type="scientific">Persephonella marina (strain DSM 14350 / EX-H1)</name>
    <dbReference type="NCBI Taxonomy" id="123214"/>
    <lineage>
        <taxon>Bacteria</taxon>
        <taxon>Pseudomonadati</taxon>
        <taxon>Aquificota</taxon>
        <taxon>Aquificia</taxon>
        <taxon>Aquificales</taxon>
        <taxon>Hydrogenothermaceae</taxon>
        <taxon>Persephonella</taxon>
    </lineage>
</organism>
<dbReference type="GO" id="GO:0005524">
    <property type="term" value="F:ATP binding"/>
    <property type="evidence" value="ECO:0007669"/>
    <property type="project" value="UniProtKB-UniRule"/>
</dbReference>
<dbReference type="KEGG" id="pmx:PERMA_1252"/>
<sequence length="325" mass="36770">MRVLIIYNSDFSKVLFRLPKQTKEIYSPKTINKIADALRKKGHYVEIADGNIEIIDRLKEFFSKGKGIVFNLSYGIQGEDRYAHIPSLLEMLGVPYTGSSPEGHTLALDKAVTKILLKYYDIPTPDFHVFSPSDHDFSNVRFPAIVKPLKEALSLGITVVKDTDQMKKAVSRITEEFHQDAIVEEFIRGREFSVGLIGNDEDVETLPVLEFDFGGDPDAIQTTYLKRHKPIEKICPADIPEKTAKRMQELSKKVFHVLGLRDYARTDIRMDLEGNIYILEINSQASLGETGSFVTAAKTAGYTYEDLIEKILNTAVKRYPYLLEG</sequence>
<dbReference type="InterPro" id="IPR016185">
    <property type="entry name" value="PreATP-grasp_dom_sf"/>
</dbReference>
<accession>C0QQS9</accession>
<name>C0QQS9_PERMH</name>
<evidence type="ECO:0000256" key="3">
    <source>
        <dbReference type="ARBA" id="ARBA00023316"/>
    </source>
</evidence>
<dbReference type="Gene3D" id="3.40.50.20">
    <property type="match status" value="1"/>
</dbReference>
<dbReference type="EC" id="6.3.2.4" evidence="6"/>
<dbReference type="InterPro" id="IPR011761">
    <property type="entry name" value="ATP-grasp"/>
</dbReference>
<evidence type="ECO:0000256" key="4">
    <source>
        <dbReference type="PROSITE-ProRule" id="PRU00409"/>
    </source>
</evidence>
<dbReference type="InterPro" id="IPR011095">
    <property type="entry name" value="Dala_Dala_lig_C"/>
</dbReference>
<feature type="domain" description="ATP-grasp" evidence="5">
    <location>
        <begin position="114"/>
        <end position="313"/>
    </location>
</feature>
<evidence type="ECO:0000313" key="6">
    <source>
        <dbReference type="EMBL" id="ACO03418.1"/>
    </source>
</evidence>